<dbReference type="RefSeq" id="WP_096183642.1">
    <property type="nucleotide sequence ID" value="NZ_BDUF01000106.1"/>
</dbReference>
<feature type="transmembrane region" description="Helical" evidence="1">
    <location>
        <begin position="134"/>
        <end position="151"/>
    </location>
</feature>
<keyword evidence="1" id="KW-0472">Membrane</keyword>
<keyword evidence="1" id="KW-1133">Transmembrane helix</keyword>
<feature type="transmembrane region" description="Helical" evidence="1">
    <location>
        <begin position="78"/>
        <end position="100"/>
    </location>
</feature>
<gene>
    <name evidence="2" type="ORF">EFBL_3334</name>
</gene>
<keyword evidence="1" id="KW-0812">Transmembrane</keyword>
<evidence type="ECO:0000313" key="2">
    <source>
        <dbReference type="EMBL" id="GAX91644.1"/>
    </source>
</evidence>
<evidence type="ECO:0000256" key="1">
    <source>
        <dbReference type="SAM" id="Phobius"/>
    </source>
</evidence>
<organism evidence="2 3">
    <name type="scientific">Effusibacillus lacus</name>
    <dbReference type="NCBI Taxonomy" id="1348429"/>
    <lineage>
        <taxon>Bacteria</taxon>
        <taxon>Bacillati</taxon>
        <taxon>Bacillota</taxon>
        <taxon>Bacilli</taxon>
        <taxon>Bacillales</taxon>
        <taxon>Alicyclobacillaceae</taxon>
        <taxon>Effusibacillus</taxon>
    </lineage>
</organism>
<reference evidence="3" key="1">
    <citation type="submission" date="2017-07" db="EMBL/GenBank/DDBJ databases">
        <title>Draft genome sequence of Effusibacillus lacus strain skLN1.</title>
        <authorList>
            <person name="Watanabe M."/>
            <person name="Kojima H."/>
            <person name="Fukui M."/>
        </authorList>
    </citation>
    <scope>NUCLEOTIDE SEQUENCE [LARGE SCALE GENOMIC DNA]</scope>
    <source>
        <strain evidence="3">skLN1</strain>
    </source>
</reference>
<accession>A0A292YT84</accession>
<feature type="transmembrane region" description="Helical" evidence="1">
    <location>
        <begin position="42"/>
        <end position="66"/>
    </location>
</feature>
<dbReference type="Proteomes" id="UP000217785">
    <property type="component" value="Unassembled WGS sequence"/>
</dbReference>
<dbReference type="PANTHER" id="PTHR40042">
    <property type="entry name" value="HYPOTHETICAL MEMBRANE SPANNING PROTEIN"/>
    <property type="match status" value="1"/>
</dbReference>
<dbReference type="EMBL" id="BDUF01000106">
    <property type="protein sequence ID" value="GAX91644.1"/>
    <property type="molecule type" value="Genomic_DNA"/>
</dbReference>
<dbReference type="AlphaFoldDB" id="A0A292YT84"/>
<proteinExistence type="predicted"/>
<dbReference type="OrthoDB" id="152213at2"/>
<dbReference type="Pfam" id="PF07187">
    <property type="entry name" value="DUF1405"/>
    <property type="match status" value="1"/>
</dbReference>
<dbReference type="InterPro" id="IPR009845">
    <property type="entry name" value="DUF1405"/>
</dbReference>
<keyword evidence="3" id="KW-1185">Reference proteome</keyword>
<feature type="transmembrane region" description="Helical" evidence="1">
    <location>
        <begin position="12"/>
        <end position="30"/>
    </location>
</feature>
<feature type="transmembrane region" description="Helical" evidence="1">
    <location>
        <begin position="166"/>
        <end position="184"/>
    </location>
</feature>
<feature type="transmembrane region" description="Helical" evidence="1">
    <location>
        <begin position="106"/>
        <end position="127"/>
    </location>
</feature>
<evidence type="ECO:0008006" key="4">
    <source>
        <dbReference type="Google" id="ProtNLM"/>
    </source>
</evidence>
<evidence type="ECO:0000313" key="3">
    <source>
        <dbReference type="Proteomes" id="UP000217785"/>
    </source>
</evidence>
<dbReference type="PANTHER" id="PTHR40042:SF1">
    <property type="entry name" value="DUF1405 DOMAIN-CONTAINING PROTEIN"/>
    <property type="match status" value="1"/>
</dbReference>
<protein>
    <recommendedName>
        <fullName evidence="4">DUF1405 domain-containing protein</fullName>
    </recommendedName>
</protein>
<name>A0A292YT84_9BACL</name>
<comment type="caution">
    <text evidence="2">The sequence shown here is derived from an EMBL/GenBank/DDBJ whole genome shotgun (WGS) entry which is preliminary data.</text>
</comment>
<sequence>MRRLLEILTRPQILMTLIWVNGLGTLYGYYWYKDQLLTTPPIFLPLVPDSPTSSLFFTLFLILLWYNKRNPYIEAFGALLSVKYGFWAVGIIFFFGYLYGEIHWSSWMLVVSHFGMAIEAFLFLRFYTFKGKHLLAAGSWILFNDWVDYTFDVHPWLQSDEFDIPISWLTVLLSIIVISIFAFLRNRKSESNKFVGIKSETEYIP</sequence>